<dbReference type="STRING" id="229535.A0A0M8PA17"/>
<dbReference type="InterPro" id="IPR051260">
    <property type="entry name" value="Diverse_substr_monoxygenases"/>
</dbReference>
<organism evidence="2 3">
    <name type="scientific">Penicillium nordicum</name>
    <dbReference type="NCBI Taxonomy" id="229535"/>
    <lineage>
        <taxon>Eukaryota</taxon>
        <taxon>Fungi</taxon>
        <taxon>Dikarya</taxon>
        <taxon>Ascomycota</taxon>
        <taxon>Pezizomycotina</taxon>
        <taxon>Eurotiomycetes</taxon>
        <taxon>Eurotiomycetidae</taxon>
        <taxon>Eurotiales</taxon>
        <taxon>Aspergillaceae</taxon>
        <taxon>Penicillium</taxon>
    </lineage>
</organism>
<accession>A0A0M8PA17</accession>
<dbReference type="InterPro" id="IPR036661">
    <property type="entry name" value="Luciferase-like_sf"/>
</dbReference>
<dbReference type="PANTHER" id="PTHR30011:SF30">
    <property type="entry name" value="XENOBIOTIC COMPOUND MONOOXYGENASE, DSZA FAMILY (AFU_ORTHOLOGUE AFUA_6G01920)"/>
    <property type="match status" value="1"/>
</dbReference>
<dbReference type="Proteomes" id="UP000037696">
    <property type="component" value="Unassembled WGS sequence"/>
</dbReference>
<comment type="caution">
    <text evidence="2">The sequence shown here is derived from an EMBL/GenBank/DDBJ whole genome shotgun (WGS) entry which is preliminary data.</text>
</comment>
<dbReference type="SUPFAM" id="SSF51679">
    <property type="entry name" value="Bacterial luciferase-like"/>
    <property type="match status" value="1"/>
</dbReference>
<dbReference type="Pfam" id="PF00296">
    <property type="entry name" value="Bac_luciferase"/>
    <property type="match status" value="1"/>
</dbReference>
<evidence type="ECO:0000313" key="2">
    <source>
        <dbReference type="EMBL" id="KOS44354.1"/>
    </source>
</evidence>
<reference evidence="2 3" key="1">
    <citation type="submission" date="2015-08" db="EMBL/GenBank/DDBJ databases">
        <title>Genome sequencing of Penicillium nordicum.</title>
        <authorList>
            <person name="Nguyen H.D."/>
            <person name="Seifert K.A."/>
        </authorList>
    </citation>
    <scope>NUCLEOTIDE SEQUENCE [LARGE SCALE GENOMIC DNA]</scope>
    <source>
        <strain evidence="2 3">DAOMC 185683</strain>
    </source>
</reference>
<feature type="domain" description="Luciferase-like" evidence="1">
    <location>
        <begin position="1"/>
        <end position="130"/>
    </location>
</feature>
<dbReference type="EMBL" id="LHQQ01000062">
    <property type="protein sequence ID" value="KOS44354.1"/>
    <property type="molecule type" value="Genomic_DNA"/>
</dbReference>
<sequence length="133" mass="15007">MASVTKDLGFAITTSTSYEAPYVVAKRFSALDHLTGGRFGWNIVTSWKESAAKAVGLLLVDHDKRYEIADEYLTSLYKLWEGSWADDALQENAETGVYADPSRINYTHHHGEHFKFDGPHILDPSPQRTPFLF</sequence>
<dbReference type="OrthoDB" id="8922241at2759"/>
<dbReference type="GO" id="GO:0016705">
    <property type="term" value="F:oxidoreductase activity, acting on paired donors, with incorporation or reduction of molecular oxygen"/>
    <property type="evidence" value="ECO:0007669"/>
    <property type="project" value="InterPro"/>
</dbReference>
<dbReference type="PANTHER" id="PTHR30011">
    <property type="entry name" value="ALKANESULFONATE MONOOXYGENASE-RELATED"/>
    <property type="match status" value="1"/>
</dbReference>
<protein>
    <recommendedName>
        <fullName evidence="1">Luciferase-like domain-containing protein</fullName>
    </recommendedName>
</protein>
<proteinExistence type="predicted"/>
<dbReference type="InterPro" id="IPR011251">
    <property type="entry name" value="Luciferase-like_dom"/>
</dbReference>
<keyword evidence="3" id="KW-1185">Reference proteome</keyword>
<name>A0A0M8PA17_9EURO</name>
<gene>
    <name evidence="2" type="ORF">ACN38_g4686</name>
</gene>
<evidence type="ECO:0000313" key="3">
    <source>
        <dbReference type="Proteomes" id="UP000037696"/>
    </source>
</evidence>
<dbReference type="AlphaFoldDB" id="A0A0M8PA17"/>
<dbReference type="Gene3D" id="3.20.20.30">
    <property type="entry name" value="Luciferase-like domain"/>
    <property type="match status" value="1"/>
</dbReference>
<evidence type="ECO:0000259" key="1">
    <source>
        <dbReference type="Pfam" id="PF00296"/>
    </source>
</evidence>